<dbReference type="EMBL" id="GEGO01004609">
    <property type="protein sequence ID" value="JAR90795.1"/>
    <property type="molecule type" value="Transcribed_RNA"/>
</dbReference>
<name>A0A147BKD7_IXORI</name>
<sequence length="119" mass="13821">LAYKSIVQSTLDYAAIIWDPFITTNINKIDSVQKKAARFIYNSFGRTSVTELLARANLPPLTQRNRHSRLKLLFQLIKGHYKIDISQLVSFCSGYATRQRHDLTITTFRARNNCFKYSF</sequence>
<protein>
    <submittedName>
        <fullName evidence="1">Putative tick transposon</fullName>
    </submittedName>
</protein>
<feature type="non-terminal residue" evidence="1">
    <location>
        <position position="119"/>
    </location>
</feature>
<accession>A0A147BKD7</accession>
<dbReference type="AlphaFoldDB" id="A0A147BKD7"/>
<reference evidence="1" key="1">
    <citation type="journal article" date="2018" name="PLoS Negl. Trop. Dis.">
        <title>Sialome diversity of ticks revealed by RNAseq of single tick salivary glands.</title>
        <authorList>
            <person name="Perner J."/>
            <person name="Kropackova S."/>
            <person name="Kopacek P."/>
            <person name="Ribeiro J.M."/>
        </authorList>
    </citation>
    <scope>NUCLEOTIDE SEQUENCE</scope>
    <source>
        <strain evidence="1">Siblings of single egg batch collected in Ceske Budejovice</strain>
        <tissue evidence="1">Salivary glands</tissue>
    </source>
</reference>
<evidence type="ECO:0000313" key="1">
    <source>
        <dbReference type="EMBL" id="JAR90795.1"/>
    </source>
</evidence>
<feature type="non-terminal residue" evidence="1">
    <location>
        <position position="1"/>
    </location>
</feature>
<proteinExistence type="predicted"/>
<organism evidence="1">
    <name type="scientific">Ixodes ricinus</name>
    <name type="common">Common tick</name>
    <name type="synonym">Acarus ricinus</name>
    <dbReference type="NCBI Taxonomy" id="34613"/>
    <lineage>
        <taxon>Eukaryota</taxon>
        <taxon>Metazoa</taxon>
        <taxon>Ecdysozoa</taxon>
        <taxon>Arthropoda</taxon>
        <taxon>Chelicerata</taxon>
        <taxon>Arachnida</taxon>
        <taxon>Acari</taxon>
        <taxon>Parasitiformes</taxon>
        <taxon>Ixodida</taxon>
        <taxon>Ixodoidea</taxon>
        <taxon>Ixodidae</taxon>
        <taxon>Ixodinae</taxon>
        <taxon>Ixodes</taxon>
    </lineage>
</organism>